<dbReference type="KEGG" id="ava:Ava_B0007"/>
<evidence type="ECO:0000313" key="3">
    <source>
        <dbReference type="EMBL" id="ABA24721.1"/>
    </source>
</evidence>
<sequence>MKNQQLLKYLLIVAVSCLLAISEPTSLMAQANAEKLQQAQSLIQQGQKQLNQGQASQALQSWQQATQIYRRLQDEQGIKGSLINQSIALQTLGLTPRACNVLIEALKLNSASGICTSPTPPNETTKLLELFDKKTVSSLDLLALQNLGNALRKLGKLTESEAVFSKTLMLSEEQPSFNTSSVLLSLGNTKFYAYKFFKDKYLQVEEPAFRQKISNLSQQKALEAIEIYQQILSQKNITSSIKLQSLVQKLSLLLDYKQWLNNTKSQNPSLKNEQQVQETVNVLLNNSYLFEEVPINESIYSQLNFAKSLNQIPDKTLNSLAIKYTLASLQKANSINNKRLISYSSGILGELQPEKAHTYLSEALSIAQSIQAWDIAYRWQQQLGKLYKQQRKNQKAITFYEAAIENLTKVRDNLSTNNLDLQFSFYEKVEPIYRDYIRLLISSSHLQLDKAIQVYEQLQLAELENYLKCGKLEFIPINSIANLKNKPTVINIIDLGDSIEVIVRSPNQSLHHHSVNAKNIRTNLEDFLNTLQDEEFADIEKSVIITHSQILYQELIAPIKKYLPSSGTLLFTLDNSFQSIPMSLLHDGRDYLFKNYSITTTLGSRIRPPKALLKEQLNALIAGLSQSSPSFHSKNAPPGLKPLPEVEKEVVDVKQQTRGSIKLLNEQFTSDNFQQELKTAKFPIVHVTTHGQFSSDPEQTVLLAWDKPINIQEFDGWLKVQNNQDPIELLVLSACQTAKGNKRSTLGIAGVAAQAGARTTLASLWLVDAESTAMLVEQFYKGLNNNLSKAEALRQAQISLLSHPQYQHPYYWAGFVLVGSWL</sequence>
<dbReference type="Proteomes" id="UP000002533">
    <property type="component" value="Plasmid pAnaA"/>
</dbReference>
<organism evidence="3 4">
    <name type="scientific">Trichormus variabilis (strain ATCC 29413 / PCC 7937)</name>
    <name type="common">Anabaena variabilis</name>
    <dbReference type="NCBI Taxonomy" id="240292"/>
    <lineage>
        <taxon>Bacteria</taxon>
        <taxon>Bacillati</taxon>
        <taxon>Cyanobacteriota</taxon>
        <taxon>Cyanophyceae</taxon>
        <taxon>Nostocales</taxon>
        <taxon>Nostocaceae</taxon>
        <taxon>Trichormus</taxon>
    </lineage>
</organism>
<evidence type="ECO:0000259" key="2">
    <source>
        <dbReference type="Pfam" id="PF12770"/>
    </source>
</evidence>
<dbReference type="Gene3D" id="1.25.40.10">
    <property type="entry name" value="Tetratricopeptide repeat domain"/>
    <property type="match status" value="2"/>
</dbReference>
<dbReference type="PANTHER" id="PTHR10098">
    <property type="entry name" value="RAPSYN-RELATED"/>
    <property type="match status" value="1"/>
</dbReference>
<dbReference type="EMBL" id="CP000119">
    <property type="protein sequence ID" value="ABA24721.1"/>
    <property type="molecule type" value="Genomic_DNA"/>
</dbReference>
<dbReference type="SUPFAM" id="SSF48452">
    <property type="entry name" value="TPR-like"/>
    <property type="match status" value="1"/>
</dbReference>
<proteinExistence type="predicted"/>
<accession>Q3M2R5</accession>
<dbReference type="InterPro" id="IPR019734">
    <property type="entry name" value="TPR_rpt"/>
</dbReference>
<dbReference type="PANTHER" id="PTHR10098:SF112">
    <property type="entry name" value="SLR0380 PROTEIN"/>
    <property type="match status" value="1"/>
</dbReference>
<feature type="chain" id="PRO_5004228151" evidence="1">
    <location>
        <begin position="30"/>
        <end position="822"/>
    </location>
</feature>
<name>Q3M2R5_TRIV2</name>
<dbReference type="SMART" id="SM00028">
    <property type="entry name" value="TPR"/>
    <property type="match status" value="3"/>
</dbReference>
<feature type="domain" description="CHAT" evidence="2">
    <location>
        <begin position="549"/>
        <end position="820"/>
    </location>
</feature>
<keyword evidence="1" id="KW-0732">Signal</keyword>
<dbReference type="InterPro" id="IPR011990">
    <property type="entry name" value="TPR-like_helical_dom_sf"/>
</dbReference>
<feature type="signal peptide" evidence="1">
    <location>
        <begin position="1"/>
        <end position="29"/>
    </location>
</feature>
<dbReference type="AlphaFoldDB" id="Q3M2R5"/>
<evidence type="ECO:0000313" key="4">
    <source>
        <dbReference type="Proteomes" id="UP000002533"/>
    </source>
</evidence>
<dbReference type="InterPro" id="IPR024983">
    <property type="entry name" value="CHAT_dom"/>
</dbReference>
<dbReference type="HOGENOM" id="CLU_002404_0_0_3"/>
<reference evidence="4" key="1">
    <citation type="journal article" date="2014" name="Stand. Genomic Sci.">
        <title>Complete genome sequence of Anabaena variabilis ATCC 29413.</title>
        <authorList>
            <person name="Thiel T."/>
            <person name="Pratte B.S."/>
            <person name="Zhong J."/>
            <person name="Goodwin L."/>
            <person name="Copeland A."/>
            <person name="Lucas S."/>
            <person name="Han C."/>
            <person name="Pitluck S."/>
            <person name="Land M.L."/>
            <person name="Kyrpides N.C."/>
            <person name="Woyke T."/>
        </authorList>
    </citation>
    <scope>NUCLEOTIDE SEQUENCE [LARGE SCALE GENOMIC DNA]</scope>
    <source>
        <strain evidence="4">ATCC 29413 / PCC 7937</strain>
    </source>
</reference>
<gene>
    <name evidence="3" type="ordered locus">Ava_B0007</name>
</gene>
<geneLocation type="plasmid" evidence="4">
    <name>pAnaA</name>
</geneLocation>
<keyword evidence="3" id="KW-0614">Plasmid</keyword>
<protein>
    <submittedName>
        <fullName evidence="3">TPR repeat protein</fullName>
    </submittedName>
</protein>
<dbReference type="Pfam" id="PF12770">
    <property type="entry name" value="CHAT"/>
    <property type="match status" value="1"/>
</dbReference>
<evidence type="ECO:0000256" key="1">
    <source>
        <dbReference type="SAM" id="SignalP"/>
    </source>
</evidence>